<feature type="compositionally biased region" description="Polar residues" evidence="1">
    <location>
        <begin position="10"/>
        <end position="39"/>
    </location>
</feature>
<proteinExistence type="predicted"/>
<dbReference type="AlphaFoldDB" id="N4VBE8"/>
<gene>
    <name evidence="2" type="ORF">Cob_v012372</name>
</gene>
<evidence type="ECO:0000256" key="1">
    <source>
        <dbReference type="SAM" id="MobiDB-lite"/>
    </source>
</evidence>
<organism evidence="2 3">
    <name type="scientific">Colletotrichum orbiculare (strain 104-T / ATCC 96160 / CBS 514.97 / LARS 414 / MAFF 240422)</name>
    <name type="common">Cucumber anthracnose fungus</name>
    <name type="synonym">Colletotrichum lagenarium</name>
    <dbReference type="NCBI Taxonomy" id="1213857"/>
    <lineage>
        <taxon>Eukaryota</taxon>
        <taxon>Fungi</taxon>
        <taxon>Dikarya</taxon>
        <taxon>Ascomycota</taxon>
        <taxon>Pezizomycotina</taxon>
        <taxon>Sordariomycetes</taxon>
        <taxon>Hypocreomycetidae</taxon>
        <taxon>Glomerellales</taxon>
        <taxon>Glomerellaceae</taxon>
        <taxon>Colletotrichum</taxon>
        <taxon>Colletotrichum orbiculare species complex</taxon>
    </lineage>
</organism>
<name>N4VBE8_COLOR</name>
<dbReference type="Proteomes" id="UP000014480">
    <property type="component" value="Unassembled WGS sequence"/>
</dbReference>
<feature type="region of interest" description="Disordered" evidence="1">
    <location>
        <begin position="1"/>
        <end position="87"/>
    </location>
</feature>
<reference evidence="3" key="2">
    <citation type="journal article" date="2019" name="Mol. Plant Microbe Interact.">
        <title>Genome sequence resources for four phytopathogenic fungi from the Colletotrichum orbiculare species complex.</title>
        <authorList>
            <person name="Gan P."/>
            <person name="Tsushima A."/>
            <person name="Narusaka M."/>
            <person name="Narusaka Y."/>
            <person name="Takano Y."/>
            <person name="Kubo Y."/>
            <person name="Shirasu K."/>
        </authorList>
    </citation>
    <scope>GENOME REANNOTATION</scope>
    <source>
        <strain evidence="3">104-T / ATCC 96160 / CBS 514.97 / LARS 414 / MAFF 240422</strain>
    </source>
</reference>
<feature type="region of interest" description="Disordered" evidence="1">
    <location>
        <begin position="141"/>
        <end position="161"/>
    </location>
</feature>
<dbReference type="HOGENOM" id="CLU_1151715_0_0_1"/>
<evidence type="ECO:0000313" key="2">
    <source>
        <dbReference type="EMBL" id="TDZ14729.1"/>
    </source>
</evidence>
<accession>N4VBE8</accession>
<dbReference type="EMBL" id="AMCV02000048">
    <property type="protein sequence ID" value="TDZ14729.1"/>
    <property type="molecule type" value="Genomic_DNA"/>
</dbReference>
<reference evidence="3" key="1">
    <citation type="journal article" date="2013" name="New Phytol.">
        <title>Comparative genomic and transcriptomic analyses reveal the hemibiotrophic stage shift of Colletotrichum fungi.</title>
        <authorList>
            <person name="Gan P."/>
            <person name="Ikeda K."/>
            <person name="Irieda H."/>
            <person name="Narusaka M."/>
            <person name="O'Connell R.J."/>
            <person name="Narusaka Y."/>
            <person name="Takano Y."/>
            <person name="Kubo Y."/>
            <person name="Shirasu K."/>
        </authorList>
    </citation>
    <scope>NUCLEOTIDE SEQUENCE [LARGE SCALE GENOMIC DNA]</scope>
    <source>
        <strain evidence="3">104-T / ATCC 96160 / CBS 514.97 / LARS 414 / MAFF 240422</strain>
    </source>
</reference>
<keyword evidence="3" id="KW-1185">Reference proteome</keyword>
<protein>
    <submittedName>
        <fullName evidence="2">Uncharacterized protein</fullName>
    </submittedName>
</protein>
<evidence type="ECO:0000313" key="3">
    <source>
        <dbReference type="Proteomes" id="UP000014480"/>
    </source>
</evidence>
<comment type="caution">
    <text evidence="2">The sequence shown here is derived from an EMBL/GenBank/DDBJ whole genome shotgun (WGS) entry which is preliminary data.</text>
</comment>
<feature type="region of interest" description="Disordered" evidence="1">
    <location>
        <begin position="176"/>
        <end position="241"/>
    </location>
</feature>
<sequence>MHLPMPAIPKTQSHFAELSDNQTPSCPETPNDRNYNTKFSEWPAIQGNADASMPKPLAGSVPKGENGQARPVAGYQIPEGSHRKSTTQFGQILYKRPVVQEAAARGFTQSSTGSIAAPVHLETTEIEARTVGPVFGEAHRKSKAESFSMPSPFGERDFDMLPGVGFEQHRKSKTEFKEAVCGDGNSKAAPTPLAPETMTAFDVDPRGTNLTPSKTKKKTEGLWQKPEPEDPSPRLWSPDSR</sequence>